<keyword evidence="2" id="KW-1185">Reference proteome</keyword>
<organism evidence="1 2">
    <name type="scientific">Alishewanella maricola</name>
    <dbReference type="NCBI Taxonomy" id="2795740"/>
    <lineage>
        <taxon>Bacteria</taxon>
        <taxon>Pseudomonadati</taxon>
        <taxon>Pseudomonadota</taxon>
        <taxon>Gammaproteobacteria</taxon>
        <taxon>Alteromonadales</taxon>
        <taxon>Alteromonadaceae</taxon>
        <taxon>Alishewanella</taxon>
    </lineage>
</organism>
<dbReference type="Proteomes" id="UP000633814">
    <property type="component" value="Unassembled WGS sequence"/>
</dbReference>
<dbReference type="InterPro" id="IPR031832">
    <property type="entry name" value="DUF4747"/>
</dbReference>
<dbReference type="RefSeq" id="WP_226750255.1">
    <property type="nucleotide sequence ID" value="NZ_JAEINI020000002.1"/>
</dbReference>
<gene>
    <name evidence="1" type="ORF">JAO78_005005</name>
</gene>
<name>A0ABS8C1G3_9ALTE</name>
<evidence type="ECO:0000313" key="2">
    <source>
        <dbReference type="Proteomes" id="UP000633814"/>
    </source>
</evidence>
<dbReference type="Pfam" id="PF15931">
    <property type="entry name" value="DUF4747"/>
    <property type="match status" value="1"/>
</dbReference>
<evidence type="ECO:0000313" key="1">
    <source>
        <dbReference type="EMBL" id="MCB5226169.1"/>
    </source>
</evidence>
<dbReference type="EMBL" id="JAEINI020000002">
    <property type="protein sequence ID" value="MCB5226169.1"/>
    <property type="molecule type" value="Genomic_DNA"/>
</dbReference>
<accession>A0ABS8C1G3</accession>
<sequence>MRKRKLDFGIINITMHPHTPESYVELLTSAGKSKYIAKLGRRQLAVITAVGKYDNTQKAKTAIIRGEIDKFTDIDTDGDWFNINDMKLAEDTDLERINLLEHLKPNTERFYFLFDPNKHLLFYEAYSKGHRLTPSIAKKTLELILNHKSLTQKFGKIEVTHLPKTDALDSALLTKTIRQMTFKISRPNADHFEDAEVAFLNKMNKRNVAQIDETLTAAKGCSIVVDEQLKTQAKIAAKNGVMKLEGRDNAQKPVHFSTLEHPRIETEYYDSKIETPLSFLYQMTLKFLGKP</sequence>
<proteinExistence type="predicted"/>
<comment type="caution">
    <text evidence="1">The sequence shown here is derived from an EMBL/GenBank/DDBJ whole genome shotgun (WGS) entry which is preliminary data.</text>
</comment>
<reference evidence="1 2" key="1">
    <citation type="submission" date="2021-10" db="EMBL/GenBank/DDBJ databases">
        <title>Alishewanella koreense sp. nov. isolated from seawater of southwestern coast in South Korea and the proposal for the reclassification of Rheinheimera perlucida and Rheinheimera tuosuensis as Arsukibacterium perlucida and Arsukibacterium tuosuensis.</title>
        <authorList>
            <person name="Kim K.H."/>
            <person name="Ruan W."/>
            <person name="Kim K.R."/>
            <person name="Baek J.H."/>
            <person name="Jeon C.O."/>
        </authorList>
    </citation>
    <scope>NUCLEOTIDE SEQUENCE [LARGE SCALE GENOMIC DNA]</scope>
    <source>
        <strain evidence="1 2">16-MA</strain>
    </source>
</reference>
<protein>
    <submittedName>
        <fullName evidence="1">DUF4747 family protein</fullName>
    </submittedName>
</protein>